<dbReference type="EMBL" id="CP009288">
    <property type="protein sequence ID" value="AIQ10600.1"/>
    <property type="molecule type" value="Genomic_DNA"/>
</dbReference>
<dbReference type="SUPFAM" id="SSF56059">
    <property type="entry name" value="Glutathione synthetase ATP-binding domain-like"/>
    <property type="match status" value="1"/>
</dbReference>
<dbReference type="AlphaFoldDB" id="A0A089HIU7"/>
<dbReference type="KEGG" id="pdu:PDUR_00035"/>
<sequence length="287" mass="32519">MRIQRVPSKWAKTEVILLNRSLTPYIPDTRKYDPAALSEMLGLYETVYIKPDRGTYGCGVMRAERRSLHLTPSGTEQSGNNEEKGAHSSILYILRYGTKAQAYRSIEELHQAIAERTQGRFYLIQKGISLLCYKKHPFDLRVLVQKSPEGRWETTGLLGRVAAPQKIVTNYHNGGRVLSVEALLGEHMKHNERLAMITHLKNLGADTGRQLETAFPGMKEIGLDVAMDDHHDLWILEVNTLPSLVVFKMFEDKSIYRKIRRYAAAYGRAGFGSPGISSRRKPIARSH</sequence>
<evidence type="ECO:0008006" key="3">
    <source>
        <dbReference type="Google" id="ProtNLM"/>
    </source>
</evidence>
<keyword evidence="2" id="KW-1185">Reference proteome</keyword>
<dbReference type="Pfam" id="PF14398">
    <property type="entry name" value="ATPgrasp_YheCD"/>
    <property type="match status" value="1"/>
</dbReference>
<gene>
    <name evidence="1" type="ORF">PDUR_00035</name>
</gene>
<dbReference type="STRING" id="44251.PDUR_00035"/>
<proteinExistence type="predicted"/>
<reference evidence="1 2" key="1">
    <citation type="submission" date="2014-08" db="EMBL/GenBank/DDBJ databases">
        <title>Comparative genomics of the Paenibacillus odorifer group.</title>
        <authorList>
            <person name="den Bakker H.C."/>
            <person name="Tsai Y.-C."/>
            <person name="Martin N."/>
            <person name="Korlach J."/>
            <person name="Wiedmann M."/>
        </authorList>
    </citation>
    <scope>NUCLEOTIDE SEQUENCE [LARGE SCALE GENOMIC DNA]</scope>
    <source>
        <strain evidence="1 2">DSM 1735</strain>
    </source>
</reference>
<dbReference type="eggNOG" id="COG0189">
    <property type="taxonomic scope" value="Bacteria"/>
</dbReference>
<organism evidence="1 2">
    <name type="scientific">Paenibacillus durus</name>
    <name type="common">Paenibacillus azotofixans</name>
    <dbReference type="NCBI Taxonomy" id="44251"/>
    <lineage>
        <taxon>Bacteria</taxon>
        <taxon>Bacillati</taxon>
        <taxon>Bacillota</taxon>
        <taxon>Bacilli</taxon>
        <taxon>Bacillales</taxon>
        <taxon>Paenibacillaceae</taxon>
        <taxon>Paenibacillus</taxon>
    </lineage>
</organism>
<name>A0A089HIU7_PAEDU</name>
<dbReference type="Gene3D" id="3.30.470.20">
    <property type="entry name" value="ATP-grasp fold, B domain"/>
    <property type="match status" value="1"/>
</dbReference>
<dbReference type="InterPro" id="IPR026838">
    <property type="entry name" value="YheC/D"/>
</dbReference>
<evidence type="ECO:0000313" key="2">
    <source>
        <dbReference type="Proteomes" id="UP000029409"/>
    </source>
</evidence>
<accession>A0A089HIU7</accession>
<protein>
    <recommendedName>
        <fullName evidence="3">Endospore coat-associated protein</fullName>
    </recommendedName>
</protein>
<dbReference type="Proteomes" id="UP000029409">
    <property type="component" value="Chromosome"/>
</dbReference>
<dbReference type="OrthoDB" id="7869153at2"/>
<dbReference type="RefSeq" id="WP_042204543.1">
    <property type="nucleotide sequence ID" value="NZ_CP009288.1"/>
</dbReference>
<evidence type="ECO:0000313" key="1">
    <source>
        <dbReference type="EMBL" id="AIQ10600.1"/>
    </source>
</evidence>